<evidence type="ECO:0000256" key="1">
    <source>
        <dbReference type="SAM" id="Phobius"/>
    </source>
</evidence>
<gene>
    <name evidence="2" type="ORF">G1340L</name>
</gene>
<organism evidence="2 3">
    <name type="scientific">African swine fever virus</name>
    <name type="common">ASFV</name>
    <dbReference type="NCBI Taxonomy" id="10497"/>
    <lineage>
        <taxon>Viruses</taxon>
        <taxon>Varidnaviria</taxon>
        <taxon>Bamfordvirae</taxon>
        <taxon>Nucleocytoviricota</taxon>
        <taxon>Pokkesviricetes</taxon>
        <taxon>Asfuvirales</taxon>
        <taxon>Asfarviridae</taxon>
        <taxon>Asfivirus</taxon>
        <taxon>Asfivirus haemorrhagiae</taxon>
    </lineage>
</organism>
<evidence type="ECO:0000313" key="3">
    <source>
        <dbReference type="Proteomes" id="UP000423628"/>
    </source>
</evidence>
<evidence type="ECO:0000313" key="2">
    <source>
        <dbReference type="EMBL" id="QRW43612.1"/>
    </source>
</evidence>
<reference evidence="2 3" key="1">
    <citation type="submission" date="2019-08" db="EMBL/GenBank/DDBJ databases">
        <authorList>
            <person name="Ndlovu S.S."/>
        </authorList>
    </citation>
    <scope>NUCLEOTIDE SEQUENCE [LARGE SCALE GENOMIC DNA]</scope>
    <source>
        <strain evidence="2">SPEC_57</strain>
    </source>
</reference>
<dbReference type="Proteomes" id="UP000423628">
    <property type="component" value="Segment"/>
</dbReference>
<organismHost>
    <name type="scientific">Ornithodoros</name>
    <name type="common">relapsing fever ticks</name>
    <dbReference type="NCBI Taxonomy" id="6937"/>
</organismHost>
<organismHost>
    <name type="scientific">Sus scrofa</name>
    <name type="common">Pig</name>
    <dbReference type="NCBI Taxonomy" id="9823"/>
</organismHost>
<keyword evidence="1" id="KW-1133">Transmembrane helix</keyword>
<proteinExistence type="predicted"/>
<feature type="transmembrane region" description="Helical" evidence="1">
    <location>
        <begin position="15"/>
        <end position="37"/>
    </location>
</feature>
<organismHost>
    <name type="scientific">Ornithodoros moubata</name>
    <name type="common">Soft tick</name>
    <name type="synonym">Argasid tick</name>
    <dbReference type="NCBI Taxonomy" id="6938"/>
</organismHost>
<feature type="transmembrane region" description="Helical" evidence="1">
    <location>
        <begin position="1286"/>
        <end position="1306"/>
    </location>
</feature>
<feature type="transmembrane region" description="Helical" evidence="1">
    <location>
        <begin position="198"/>
        <end position="217"/>
    </location>
</feature>
<organismHost>
    <name type="scientific">Potamochoerus larvatus</name>
    <name type="common">Bushpig</name>
    <dbReference type="NCBI Taxonomy" id="273792"/>
</organismHost>
<feature type="transmembrane region" description="Helical" evidence="1">
    <location>
        <begin position="44"/>
        <end position="66"/>
    </location>
</feature>
<organismHost>
    <name type="scientific">Phacochoerus aethiopicus</name>
    <name type="common">Warthog</name>
    <dbReference type="NCBI Taxonomy" id="85517"/>
</organismHost>
<name>A0A894KNV8_ASF</name>
<protein>
    <submittedName>
        <fullName evidence="2">PG1340L</fullName>
    </submittedName>
</protein>
<feature type="transmembrane region" description="Helical" evidence="1">
    <location>
        <begin position="912"/>
        <end position="937"/>
    </location>
</feature>
<feature type="transmembrane region" description="Helical" evidence="1">
    <location>
        <begin position="72"/>
        <end position="92"/>
    </location>
</feature>
<keyword evidence="1" id="KW-0472">Membrane</keyword>
<feature type="transmembrane region" description="Helical" evidence="1">
    <location>
        <begin position="752"/>
        <end position="772"/>
    </location>
</feature>
<sequence>MQLIFYTIIFLRPRYILYVIYIAQSCYKYSTMFYGIYNIRRENVYIFFKVVYRNAYAFFFALRLVYGRILAGGIYIITTTVDGFNIFIQFNARRQKFFMVLSYLIIRVRLEGGKKGVLKVTNVFLQNLYSMFRIRGFQNMFYTMYVVYIYKVCQLCVQLGVRGYFLEIGFLQKIFNMFAGCVALQSIQDVKKLNQQKLIQMVIIQSFVGLILLRIWFLQGIYNGLVYIPTINTQCCDGKLFQHSGKSLGWSVLQVYPSFSLCKKAHKFFFYILQHRCGYDFVLFILFVAKGIIFPGFFKACNLGGPQIKVDGNVVMYVRCYSYTKIYTAIGVCIDMYSISKVMPVVMFFTNRVPGNVFHVMDIPPVILTHILAHTLDVLHHRVIFGTNILGLTVFQKSFLLGVGHWVHPFVRVKDIGYLLRWATNFLYCAGGHLKLEVPLFIFTKDTVQVVPYGNKVQKDVLPCGVPLQQLVFLFNKGLYDMVCQLRAAGKHVAGPIPQNILLRCIGRLCNFNGKGLGGKIQNSSKGIQKPGIAISKHGLLHPHNAKNVGLFYCIYKQFICYLVGYKGNPVHRYFFSIRQGMSRCLCITILQVLFYKRVLGVAGIVIIQPLCAQQGLRLLAARQTVFYGVAAFYYAYMWVLRMRAAILRRYPLRAIPILYYLLALGWRHGLHLGLCVYVGWPWVLAYDGVYRCLRVVLAQVIQVGVLFLQRTYLRGSLSLLFIVQLREFVIQNFIRPGVQVIYKHKYVYPKILILFLGIVIHFYFVICIPMVHANVAAAVHCFPPGRNICVKEVRIRVLEQRNIVVHFAPRTGGNIVHPFDFVGIIRIYPLFIYKIVHSGLLEAPHGNIPCLLIFPPTTFVLGISLATKRIRPKGGHRHGAVTNLDVLVGGKGQTPSTGKRSRPHIIICMHITVYAIIYGTHHGVTVVALVFCPIAFDTVLPVVLYGTNTGLFIVTAYYNVGGYTECFIAVFFRLRGSYVVFGNHGGTCFAIQEHHQLRNIGSTRKYVENVAHIILHIYEGRNFIHCRGVGQRAACYSIPLVLGNVLLCSGIRTVYYFLLYEKPLFMAGQGWRKSRILFFHLYGRLYQYFTGIGGKKRPILHIMAVLQYVKLVLILYGNGDLAPHTGHYRVVVCHKDVLYVFYVLEAVERFHIQLIFLSFHTCIDVQPTHLLQLLFVLANVYRHPATAQQYAIRHLQRVVLQKENVLSIRGDPCGNVYFFPNVFTSVFRENTILAIHRLNFWHHHVCLLAIILHKKFFKLIYIVAISAHHVLGKLFLPILAVQILYNFFVLTGSLQVFAAGLYHVCRNGSQKNIRLRVLIFRRIIQSISYRICYKVILEI</sequence>
<organismHost>
    <name type="scientific">Phacochoerus africanus</name>
    <name type="common">Warthog</name>
    <dbReference type="NCBI Taxonomy" id="41426"/>
</organismHost>
<feature type="transmembrane region" description="Helical" evidence="1">
    <location>
        <begin position="847"/>
        <end position="868"/>
    </location>
</feature>
<feature type="transmembrane region" description="Helical" evidence="1">
    <location>
        <begin position="620"/>
        <end position="637"/>
    </location>
</feature>
<feature type="transmembrane region" description="Helical" evidence="1">
    <location>
        <begin position="957"/>
        <end position="975"/>
    </location>
</feature>
<accession>A0A894KNV8</accession>
<feature type="transmembrane region" description="Helical" evidence="1">
    <location>
        <begin position="585"/>
        <end position="608"/>
    </location>
</feature>
<dbReference type="EMBL" id="MN394630">
    <property type="protein sequence ID" value="QRW43612.1"/>
    <property type="molecule type" value="Genomic_DNA"/>
</dbReference>
<keyword evidence="1" id="KW-0812">Transmembrane</keyword>